<dbReference type="InterPro" id="IPR045191">
    <property type="entry name" value="MBR1/2-like"/>
</dbReference>
<reference evidence="9 10" key="1">
    <citation type="journal article" date="2018" name="PLoS Genet.">
        <title>Population sequencing reveals clonal diversity and ancestral inbreeding in the grapevine cultivar Chardonnay.</title>
        <authorList>
            <person name="Roach M.J."/>
            <person name="Johnson D.L."/>
            <person name="Bohlmann J."/>
            <person name="van Vuuren H.J."/>
            <person name="Jones S.J."/>
            <person name="Pretorius I.S."/>
            <person name="Schmidt S.A."/>
            <person name="Borneman A.R."/>
        </authorList>
    </citation>
    <scope>NUCLEOTIDE SEQUENCE [LARGE SCALE GENOMIC DNA]</scope>
    <source>
        <strain evidence="10">cv. Chardonnay</strain>
        <tissue evidence="9">Leaf</tissue>
    </source>
</reference>
<dbReference type="EMBL" id="QGNW01000005">
    <property type="protein sequence ID" value="RVX21557.1"/>
    <property type="molecule type" value="Genomic_DNA"/>
</dbReference>
<evidence type="ECO:0000256" key="3">
    <source>
        <dbReference type="ARBA" id="ARBA00022679"/>
    </source>
</evidence>
<evidence type="ECO:0000256" key="1">
    <source>
        <dbReference type="ARBA" id="ARBA00000900"/>
    </source>
</evidence>
<comment type="caution">
    <text evidence="9">The sequence shown here is derived from an EMBL/GenBank/DDBJ whole genome shotgun (WGS) entry which is preliminary data.</text>
</comment>
<feature type="region of interest" description="Disordered" evidence="8">
    <location>
        <begin position="79"/>
        <end position="128"/>
    </location>
</feature>
<evidence type="ECO:0000256" key="6">
    <source>
        <dbReference type="ARBA" id="ARBA00022786"/>
    </source>
</evidence>
<accession>A0A438KK57</accession>
<feature type="compositionally biased region" description="Basic and acidic residues" evidence="8">
    <location>
        <begin position="1"/>
        <end position="21"/>
    </location>
</feature>
<dbReference type="InterPro" id="IPR013083">
    <property type="entry name" value="Znf_RING/FYVE/PHD"/>
</dbReference>
<feature type="region of interest" description="Disordered" evidence="8">
    <location>
        <begin position="1"/>
        <end position="66"/>
    </location>
</feature>
<dbReference type="GO" id="GO:0008270">
    <property type="term" value="F:zinc ion binding"/>
    <property type="evidence" value="ECO:0007669"/>
    <property type="project" value="UniProtKB-KW"/>
</dbReference>
<keyword evidence="5" id="KW-0863">Zinc-finger</keyword>
<dbReference type="Proteomes" id="UP000288805">
    <property type="component" value="Unassembled WGS sequence"/>
</dbReference>
<keyword evidence="6" id="KW-0833">Ubl conjugation pathway</keyword>
<proteinExistence type="predicted"/>
<dbReference type="Gene3D" id="3.30.40.10">
    <property type="entry name" value="Zinc/RING finger domain, C3HC4 (zinc finger)"/>
    <property type="match status" value="1"/>
</dbReference>
<keyword evidence="3" id="KW-0808">Transferase</keyword>
<evidence type="ECO:0000313" key="10">
    <source>
        <dbReference type="Proteomes" id="UP000288805"/>
    </source>
</evidence>
<name>A0A438KK57_VITVI</name>
<dbReference type="GO" id="GO:0061630">
    <property type="term" value="F:ubiquitin protein ligase activity"/>
    <property type="evidence" value="ECO:0007669"/>
    <property type="project" value="UniProtKB-EC"/>
</dbReference>
<evidence type="ECO:0000256" key="5">
    <source>
        <dbReference type="ARBA" id="ARBA00022771"/>
    </source>
</evidence>
<keyword evidence="7" id="KW-0862">Zinc</keyword>
<dbReference type="PANTHER" id="PTHR22937">
    <property type="entry name" value="E3 UBIQUITIN-PROTEIN LIGASE RNF165"/>
    <property type="match status" value="1"/>
</dbReference>
<feature type="compositionally biased region" description="Polar residues" evidence="8">
    <location>
        <begin position="100"/>
        <end position="128"/>
    </location>
</feature>
<dbReference type="PANTHER" id="PTHR22937:SF224">
    <property type="entry name" value="E3 UBIQUITIN-PROTEIN LIGASE MBR1-RELATED"/>
    <property type="match status" value="1"/>
</dbReference>
<evidence type="ECO:0000256" key="2">
    <source>
        <dbReference type="ARBA" id="ARBA00012483"/>
    </source>
</evidence>
<protein>
    <recommendedName>
        <fullName evidence="2">RING-type E3 ubiquitin transferase</fullName>
        <ecNumber evidence="2">2.3.2.27</ecNumber>
    </recommendedName>
</protein>
<gene>
    <name evidence="9" type="primary">MBR2_8</name>
    <name evidence="9" type="ORF">CK203_001754</name>
</gene>
<keyword evidence="4" id="KW-0479">Metal-binding</keyword>
<evidence type="ECO:0000256" key="7">
    <source>
        <dbReference type="ARBA" id="ARBA00022833"/>
    </source>
</evidence>
<evidence type="ECO:0000313" key="9">
    <source>
        <dbReference type="EMBL" id="RVX21557.1"/>
    </source>
</evidence>
<organism evidence="9 10">
    <name type="scientific">Vitis vinifera</name>
    <name type="common">Grape</name>
    <dbReference type="NCBI Taxonomy" id="29760"/>
    <lineage>
        <taxon>Eukaryota</taxon>
        <taxon>Viridiplantae</taxon>
        <taxon>Streptophyta</taxon>
        <taxon>Embryophyta</taxon>
        <taxon>Tracheophyta</taxon>
        <taxon>Spermatophyta</taxon>
        <taxon>Magnoliopsida</taxon>
        <taxon>eudicotyledons</taxon>
        <taxon>Gunneridae</taxon>
        <taxon>Pentapetalae</taxon>
        <taxon>rosids</taxon>
        <taxon>Vitales</taxon>
        <taxon>Vitaceae</taxon>
        <taxon>Viteae</taxon>
        <taxon>Vitis</taxon>
    </lineage>
</organism>
<evidence type="ECO:0000256" key="8">
    <source>
        <dbReference type="SAM" id="MobiDB-lite"/>
    </source>
</evidence>
<dbReference type="SUPFAM" id="SSF57850">
    <property type="entry name" value="RING/U-box"/>
    <property type="match status" value="1"/>
</dbReference>
<sequence>MEGDERRQGPSHIDRSLKRSASESGLSSSGRQREESTSNTSSNSTATPGVGMGELSSMLAGPSSAAGTGEILERILRRRTNPPNQQDLEPTAPEQRRQHSGGSNTEQAGQQNNSFWQSRSSLWQRDPTQNPGQVVIILDAALAQGGGIPQVNDPRIRSRLISEVHNAMGLQGRGGTIQYRSHTRFPGYWRLLDVIYLPDENEDEDDENDDMRLDIDNMSYEELLALGEHIGNVSTGLSKEVIMARLKQRKYICLATGPCVGEKTCCICQEEYADDDDIGKLDCEHEYHVACIRNGWYRRTRAPFARRLPWLPESPILIRNSCLGSHQSWTGSSSYFLFDSVFRKCFEVSCRGCFWH</sequence>
<dbReference type="EC" id="2.3.2.27" evidence="2"/>
<evidence type="ECO:0000256" key="4">
    <source>
        <dbReference type="ARBA" id="ARBA00022723"/>
    </source>
</evidence>
<comment type="catalytic activity">
    <reaction evidence="1">
        <text>S-ubiquitinyl-[E2 ubiquitin-conjugating enzyme]-L-cysteine + [acceptor protein]-L-lysine = [E2 ubiquitin-conjugating enzyme]-L-cysteine + N(6)-ubiquitinyl-[acceptor protein]-L-lysine.</text>
        <dbReference type="EC" id="2.3.2.27"/>
    </reaction>
</comment>
<dbReference type="AlphaFoldDB" id="A0A438KK57"/>